<evidence type="ECO:0000256" key="6">
    <source>
        <dbReference type="ARBA" id="ARBA00024036"/>
    </source>
</evidence>
<dbReference type="PANTHER" id="PTHR42961">
    <property type="entry name" value="IRON-SULFUR PROTEIN NUBPL"/>
    <property type="match status" value="1"/>
</dbReference>
<evidence type="ECO:0000256" key="2">
    <source>
        <dbReference type="ARBA" id="ARBA00022741"/>
    </source>
</evidence>
<proteinExistence type="inferred from homology"/>
<dbReference type="GO" id="GO:0016226">
    <property type="term" value="P:iron-sulfur cluster assembly"/>
    <property type="evidence" value="ECO:0007669"/>
    <property type="project" value="InterPro"/>
</dbReference>
<dbReference type="HAMAP" id="MF_02040">
    <property type="entry name" value="Mrp_NBP35"/>
    <property type="match status" value="1"/>
</dbReference>
<evidence type="ECO:0000256" key="3">
    <source>
        <dbReference type="ARBA" id="ARBA00022840"/>
    </source>
</evidence>
<dbReference type="GO" id="GO:0016887">
    <property type="term" value="F:ATP hydrolysis activity"/>
    <property type="evidence" value="ECO:0007669"/>
    <property type="project" value="UniProtKB-UniRule"/>
</dbReference>
<sequence>MNELTKSTILNSLKKLSFDGFDPNILTLNSIQSIDQSGDNLNIKMSFAAQSTAGYLRQKFEEQLRKDFPSLKKIDIDIQTRSVSSNISKHNDPKKDAILPGVKNTIAVASGKGGVGKSTVAVNLAVALAKDGAKVGLIDADIYGPSVPLMLGIKDKPKVYQAEDSVRMLPLENYGVKFISIGVLVDDKAPIIWRGPMASGAIKQFMTDVEWGELDYLIFDLPPGTGDIQLTLVQTIPLTGAVIVTTPQEVSLIDARKALMMFNRVNVPVLGVIENMSYFIAPDTGKRYDIFGSGGGERISKELNVEFLGGIPIDPRIREGGDNGIPMVYDQPDSEYAKIMMDISRKLTEQVNIRNSKDDNKIEIIL</sequence>
<dbReference type="FunFam" id="3.40.50.300:FF:000418">
    <property type="entry name" value="Iron-sulfur cluster carrier protein"/>
    <property type="match status" value="1"/>
</dbReference>
<keyword evidence="3 7" id="KW-0067">ATP-binding</keyword>
<gene>
    <name evidence="8" type="primary">apbC</name>
    <name evidence="8" type="ORF">ENS31_12100</name>
</gene>
<comment type="caution">
    <text evidence="8">The sequence shown here is derived from an EMBL/GenBank/DDBJ whole genome shotgun (WGS) entry which is preliminary data.</text>
</comment>
<dbReference type="Gene3D" id="3.40.50.300">
    <property type="entry name" value="P-loop containing nucleotide triphosphate hydrolases"/>
    <property type="match status" value="1"/>
</dbReference>
<evidence type="ECO:0000256" key="1">
    <source>
        <dbReference type="ARBA" id="ARBA00022723"/>
    </source>
</evidence>
<dbReference type="InterPro" id="IPR044304">
    <property type="entry name" value="NUBPL-like"/>
</dbReference>
<evidence type="ECO:0000256" key="5">
    <source>
        <dbReference type="ARBA" id="ARBA00023014"/>
    </source>
</evidence>
<dbReference type="SUPFAM" id="SSF52540">
    <property type="entry name" value="P-loop containing nucleoside triphosphate hydrolases"/>
    <property type="match status" value="1"/>
</dbReference>
<evidence type="ECO:0000256" key="7">
    <source>
        <dbReference type="HAMAP-Rule" id="MF_02040"/>
    </source>
</evidence>
<comment type="subunit">
    <text evidence="7">Homodimer.</text>
</comment>
<organism evidence="8">
    <name type="scientific">Ignavibacterium album</name>
    <dbReference type="NCBI Taxonomy" id="591197"/>
    <lineage>
        <taxon>Bacteria</taxon>
        <taxon>Pseudomonadati</taxon>
        <taxon>Ignavibacteriota</taxon>
        <taxon>Ignavibacteria</taxon>
        <taxon>Ignavibacteriales</taxon>
        <taxon>Ignavibacteriaceae</taxon>
        <taxon>Ignavibacterium</taxon>
    </lineage>
</organism>
<dbReference type="InterPro" id="IPR027417">
    <property type="entry name" value="P-loop_NTPase"/>
</dbReference>
<dbReference type="EMBL" id="DSUJ01000010">
    <property type="protein sequence ID" value="HFI92250.1"/>
    <property type="molecule type" value="Genomic_DNA"/>
</dbReference>
<protein>
    <recommendedName>
        <fullName evidence="7">Iron-sulfur cluster carrier protein</fullName>
    </recommendedName>
</protein>
<dbReference type="CDD" id="cd02037">
    <property type="entry name" value="Mrp_NBP35"/>
    <property type="match status" value="1"/>
</dbReference>
<dbReference type="PANTHER" id="PTHR42961:SF2">
    <property type="entry name" value="IRON-SULFUR PROTEIN NUBPL"/>
    <property type="match status" value="1"/>
</dbReference>
<evidence type="ECO:0000256" key="4">
    <source>
        <dbReference type="ARBA" id="ARBA00023004"/>
    </source>
</evidence>
<comment type="function">
    <text evidence="7">Binds and transfers iron-sulfur (Fe-S) clusters to target apoproteins. Can hydrolyze ATP.</text>
</comment>
<dbReference type="NCBIfam" id="NF008669">
    <property type="entry name" value="PRK11670.1"/>
    <property type="match status" value="1"/>
</dbReference>
<reference evidence="8" key="1">
    <citation type="journal article" date="2020" name="mSystems">
        <title>Genome- and Community-Level Interaction Insights into Carbon Utilization and Element Cycling Functions of Hydrothermarchaeota in Hydrothermal Sediment.</title>
        <authorList>
            <person name="Zhou Z."/>
            <person name="Liu Y."/>
            <person name="Xu W."/>
            <person name="Pan J."/>
            <person name="Luo Z.H."/>
            <person name="Li M."/>
        </authorList>
    </citation>
    <scope>NUCLEOTIDE SEQUENCE [LARGE SCALE GENOMIC DNA]</scope>
    <source>
        <strain evidence="8">SpSt-479</strain>
    </source>
</reference>
<dbReference type="GO" id="GO:0140663">
    <property type="term" value="F:ATP-dependent FeS chaperone activity"/>
    <property type="evidence" value="ECO:0007669"/>
    <property type="project" value="InterPro"/>
</dbReference>
<dbReference type="GO" id="GO:0005524">
    <property type="term" value="F:ATP binding"/>
    <property type="evidence" value="ECO:0007669"/>
    <property type="project" value="UniProtKB-UniRule"/>
</dbReference>
<keyword evidence="1 7" id="KW-0479">Metal-binding</keyword>
<accession>A0A7V2ZLR8</accession>
<keyword evidence="4 7" id="KW-0408">Iron</keyword>
<dbReference type="InterPro" id="IPR019591">
    <property type="entry name" value="Mrp/NBP35_ATP-bd"/>
</dbReference>
<name>A0A7V2ZLR8_9BACT</name>
<evidence type="ECO:0000313" key="8">
    <source>
        <dbReference type="EMBL" id="HFI92250.1"/>
    </source>
</evidence>
<comment type="similarity">
    <text evidence="6 7">Belongs to the Mrp/NBP35 ATP-binding proteins family.</text>
</comment>
<keyword evidence="7" id="KW-0378">Hydrolase</keyword>
<dbReference type="AlphaFoldDB" id="A0A7V2ZLR8"/>
<dbReference type="Pfam" id="PF10609">
    <property type="entry name" value="ParA"/>
    <property type="match status" value="1"/>
</dbReference>
<dbReference type="GO" id="GO:0051539">
    <property type="term" value="F:4 iron, 4 sulfur cluster binding"/>
    <property type="evidence" value="ECO:0007669"/>
    <property type="project" value="TreeGrafter"/>
</dbReference>
<keyword evidence="5 7" id="KW-0411">Iron-sulfur</keyword>
<keyword evidence="2 7" id="KW-0547">Nucleotide-binding</keyword>
<dbReference type="GO" id="GO:0046872">
    <property type="term" value="F:metal ion binding"/>
    <property type="evidence" value="ECO:0007669"/>
    <property type="project" value="UniProtKB-KW"/>
</dbReference>
<dbReference type="InterPro" id="IPR033756">
    <property type="entry name" value="YlxH/NBP35"/>
</dbReference>
<feature type="binding site" evidence="7">
    <location>
        <begin position="111"/>
        <end position="118"/>
    </location>
    <ligand>
        <name>ATP</name>
        <dbReference type="ChEBI" id="CHEBI:30616"/>
    </ligand>
</feature>